<evidence type="ECO:0000259" key="1">
    <source>
        <dbReference type="Pfam" id="PF03724"/>
    </source>
</evidence>
<dbReference type="Pfam" id="PF03724">
    <property type="entry name" value="META"/>
    <property type="match status" value="1"/>
</dbReference>
<dbReference type="Gene3D" id="2.40.128.270">
    <property type="match status" value="1"/>
</dbReference>
<keyword evidence="3" id="KW-1185">Reference proteome</keyword>
<reference evidence="2 3" key="1">
    <citation type="submission" date="2018-02" db="EMBL/GenBank/DDBJ databases">
        <title>Reclassifiation of [Polyangium] brachysporum DSM 7029 as Guopingzhaonella breviflexa gen. nov., sp. nov., a member of the family Comamonadaceae.</title>
        <authorList>
            <person name="Tang B."/>
        </authorList>
    </citation>
    <scope>NUCLEOTIDE SEQUENCE [LARGE SCALE GENOMIC DNA]</scope>
    <source>
        <strain evidence="2 3">BCRC 80649</strain>
    </source>
</reference>
<organism evidence="2 3">
    <name type="scientific">Caldimonas caldifontis</name>
    <dbReference type="NCBI Taxonomy" id="1452508"/>
    <lineage>
        <taxon>Bacteria</taxon>
        <taxon>Pseudomonadati</taxon>
        <taxon>Pseudomonadota</taxon>
        <taxon>Betaproteobacteria</taxon>
        <taxon>Burkholderiales</taxon>
        <taxon>Sphaerotilaceae</taxon>
        <taxon>Caldimonas</taxon>
    </lineage>
</organism>
<dbReference type="EMBL" id="PSNX01000018">
    <property type="protein sequence ID" value="PPE64987.1"/>
    <property type="molecule type" value="Genomic_DNA"/>
</dbReference>
<evidence type="ECO:0000313" key="3">
    <source>
        <dbReference type="Proteomes" id="UP000238605"/>
    </source>
</evidence>
<sequence length="256" mass="27006">MSTTAQGMHMHPGRMNGHFTTTLTLSAVLAGCTVAPVAIPAIEQSPGTAATAWLARGNEPGWRLEMAGGGLVFQTADGATQASGRARDPQVQGDTTTYTASTTAGALTTVIMSRRCQDSMSGMPYPQTVTVEVQGRRFQGCGGDPAELLRGDEWVVEDIAGSGIVDGSRVTVQFGPDERVTGRASCNRFMGSYALSGEGLQLKGLASTRMACAEALNRQETRFLQILGQVVRHEFTTDGALVLVAADGQRLRARRG</sequence>
<proteinExistence type="predicted"/>
<gene>
    <name evidence="2" type="ORF">C1704_16500</name>
</gene>
<dbReference type="InterPro" id="IPR038670">
    <property type="entry name" value="HslJ-like_sf"/>
</dbReference>
<dbReference type="OrthoDB" id="5348860at2"/>
<accession>A0A2S5SR05</accession>
<comment type="caution">
    <text evidence="2">The sequence shown here is derived from an EMBL/GenBank/DDBJ whole genome shotgun (WGS) entry which is preliminary data.</text>
</comment>
<dbReference type="AlphaFoldDB" id="A0A2S5SR05"/>
<feature type="domain" description="DUF306" evidence="1">
    <location>
        <begin position="148"/>
        <end position="251"/>
    </location>
</feature>
<dbReference type="Proteomes" id="UP000238605">
    <property type="component" value="Unassembled WGS sequence"/>
</dbReference>
<evidence type="ECO:0000313" key="2">
    <source>
        <dbReference type="EMBL" id="PPE64987.1"/>
    </source>
</evidence>
<name>A0A2S5SR05_9BURK</name>
<dbReference type="InterPro" id="IPR005184">
    <property type="entry name" value="DUF306_Meta_HslJ"/>
</dbReference>
<dbReference type="PANTHER" id="PTHR35535:SF1">
    <property type="entry name" value="HEAT SHOCK PROTEIN HSLJ"/>
    <property type="match status" value="1"/>
</dbReference>
<dbReference type="PANTHER" id="PTHR35535">
    <property type="entry name" value="HEAT SHOCK PROTEIN HSLJ"/>
    <property type="match status" value="1"/>
</dbReference>
<protein>
    <submittedName>
        <fullName evidence="2">Secreted protein containing HslJ-like protein</fullName>
    </submittedName>
</protein>
<dbReference type="InterPro" id="IPR053147">
    <property type="entry name" value="Hsp_HslJ-like"/>
</dbReference>